<accession>A0ABP3XUQ6</accession>
<sequence length="398" mass="45819">MNPSATGWIAKHLPFFLEHTAAELESDEQLYHKLRKNGFIYGNSISTLFDDESLNLTWTAEEKAKINLFDALVYTYYDSIDNANPTNCINSIIEFYKVLDRSKSTSFFRLPSITSKPSEVLEKILDQRIQTNESILQKNFSHLVTNALLYLDVLVFDEYLMQEDDPRVFAEHLEAIIVNTVFLALDQKQEKHAYDVLLIHLIKSSLRYHKIETDSTITAKNLDLTVIDHLLIQRYVVDMACLAVYNNKELDRKEHAYILKLGEQIQLGSHEVTSAINSMQNFIDEHLEQISYFKYSNPVKHFYTSMSRTVSTLILRNKNRVMAELNESKDLVYLLAQSSVRDLNDKEKKQIKDQLLDLCKTIPSFAIFVLPGGGVLLPLLVKFIPQLLPSAFNENKVD</sequence>
<protein>
    <recommendedName>
        <fullName evidence="1">Letm1 RBD domain-containing protein</fullName>
    </recommendedName>
</protein>
<dbReference type="Pfam" id="PF07766">
    <property type="entry name" value="LETM1_RBD"/>
    <property type="match status" value="1"/>
</dbReference>
<gene>
    <name evidence="2" type="ORF">GCM10009117_12460</name>
</gene>
<evidence type="ECO:0000259" key="1">
    <source>
        <dbReference type="Pfam" id="PF07766"/>
    </source>
</evidence>
<name>A0ABP3XUQ6_9FLAO</name>
<dbReference type="NCBIfam" id="NF040639">
    <property type="entry name" value="LETM1_rel_film"/>
    <property type="match status" value="1"/>
</dbReference>
<comment type="caution">
    <text evidence="2">The sequence shown here is derived from an EMBL/GenBank/DDBJ whole genome shotgun (WGS) entry which is preliminary data.</text>
</comment>
<proteinExistence type="predicted"/>
<dbReference type="RefSeq" id="WP_343764937.1">
    <property type="nucleotide sequence ID" value="NZ_BAAAFG010000013.1"/>
</dbReference>
<dbReference type="InterPro" id="IPR033122">
    <property type="entry name" value="LETM1-like_RBD"/>
</dbReference>
<keyword evidence="3" id="KW-1185">Reference proteome</keyword>
<reference evidence="3" key="1">
    <citation type="journal article" date="2019" name="Int. J. Syst. Evol. Microbiol.">
        <title>The Global Catalogue of Microorganisms (GCM) 10K type strain sequencing project: providing services to taxonomists for standard genome sequencing and annotation.</title>
        <authorList>
            <consortium name="The Broad Institute Genomics Platform"/>
            <consortium name="The Broad Institute Genome Sequencing Center for Infectious Disease"/>
            <person name="Wu L."/>
            <person name="Ma J."/>
        </authorList>
    </citation>
    <scope>NUCLEOTIDE SEQUENCE [LARGE SCALE GENOMIC DNA]</scope>
    <source>
        <strain evidence="3">JCM 16082</strain>
    </source>
</reference>
<evidence type="ECO:0000313" key="3">
    <source>
        <dbReference type="Proteomes" id="UP001500507"/>
    </source>
</evidence>
<feature type="domain" description="Letm1 RBD" evidence="1">
    <location>
        <begin position="343"/>
        <end position="396"/>
    </location>
</feature>
<evidence type="ECO:0000313" key="2">
    <source>
        <dbReference type="EMBL" id="GAA0872099.1"/>
    </source>
</evidence>
<organism evidence="2 3">
    <name type="scientific">Gangjinia marincola</name>
    <dbReference type="NCBI Taxonomy" id="578463"/>
    <lineage>
        <taxon>Bacteria</taxon>
        <taxon>Pseudomonadati</taxon>
        <taxon>Bacteroidota</taxon>
        <taxon>Flavobacteriia</taxon>
        <taxon>Flavobacteriales</taxon>
        <taxon>Flavobacteriaceae</taxon>
        <taxon>Gangjinia</taxon>
    </lineage>
</organism>
<dbReference type="EMBL" id="BAAAFG010000013">
    <property type="protein sequence ID" value="GAA0872099.1"/>
    <property type="molecule type" value="Genomic_DNA"/>
</dbReference>
<dbReference type="Proteomes" id="UP001500507">
    <property type="component" value="Unassembled WGS sequence"/>
</dbReference>